<dbReference type="AlphaFoldDB" id="A0AAX4HLQ2"/>
<dbReference type="KEGG" id="psti:SOO65_15635"/>
<dbReference type="InterPro" id="IPR003594">
    <property type="entry name" value="HATPase_dom"/>
</dbReference>
<dbReference type="Gene3D" id="3.30.565.10">
    <property type="entry name" value="Histidine kinase-like ATPase, C-terminal domain"/>
    <property type="match status" value="1"/>
</dbReference>
<dbReference type="PANTHER" id="PTHR43065">
    <property type="entry name" value="SENSOR HISTIDINE KINASE"/>
    <property type="match status" value="1"/>
</dbReference>
<dbReference type="PRINTS" id="PR00344">
    <property type="entry name" value="BCTRLSENSOR"/>
</dbReference>
<dbReference type="Gene3D" id="1.10.287.130">
    <property type="match status" value="1"/>
</dbReference>
<evidence type="ECO:0000259" key="4">
    <source>
        <dbReference type="PROSITE" id="PS50109"/>
    </source>
</evidence>
<evidence type="ECO:0000313" key="6">
    <source>
        <dbReference type="Proteomes" id="UP001324634"/>
    </source>
</evidence>
<keyword evidence="3" id="KW-0597">Phosphoprotein</keyword>
<dbReference type="PANTHER" id="PTHR43065:SF42">
    <property type="entry name" value="TWO-COMPONENT SENSOR PPRA"/>
    <property type="match status" value="1"/>
</dbReference>
<dbReference type="InterPro" id="IPR004358">
    <property type="entry name" value="Sig_transdc_His_kin-like_C"/>
</dbReference>
<reference evidence="5 6" key="1">
    <citation type="submission" date="2023-11" db="EMBL/GenBank/DDBJ databases">
        <title>Peredibacter starrii A3.12.</title>
        <authorList>
            <person name="Mitchell R.J."/>
        </authorList>
    </citation>
    <scope>NUCLEOTIDE SEQUENCE [LARGE SCALE GENOMIC DNA]</scope>
    <source>
        <strain evidence="5 6">A3.12</strain>
    </source>
</reference>
<dbReference type="EMBL" id="CP139487">
    <property type="protein sequence ID" value="WPU64125.1"/>
    <property type="molecule type" value="Genomic_DNA"/>
</dbReference>
<name>A0AAX4HLQ2_9BACT</name>
<keyword evidence="5" id="KW-0547">Nucleotide-binding</keyword>
<dbReference type="InterPro" id="IPR003661">
    <property type="entry name" value="HisK_dim/P_dom"/>
</dbReference>
<comment type="catalytic activity">
    <reaction evidence="1">
        <text>ATP + protein L-histidine = ADP + protein N-phospho-L-histidine.</text>
        <dbReference type="EC" id="2.7.13.3"/>
    </reaction>
</comment>
<dbReference type="GO" id="GO:0005524">
    <property type="term" value="F:ATP binding"/>
    <property type="evidence" value="ECO:0007669"/>
    <property type="project" value="UniProtKB-KW"/>
</dbReference>
<evidence type="ECO:0000256" key="1">
    <source>
        <dbReference type="ARBA" id="ARBA00000085"/>
    </source>
</evidence>
<dbReference type="Pfam" id="PF00512">
    <property type="entry name" value="HisKA"/>
    <property type="match status" value="1"/>
</dbReference>
<proteinExistence type="predicted"/>
<dbReference type="SUPFAM" id="SSF55874">
    <property type="entry name" value="ATPase domain of HSP90 chaperone/DNA topoisomerase II/histidine kinase"/>
    <property type="match status" value="1"/>
</dbReference>
<dbReference type="InterPro" id="IPR036097">
    <property type="entry name" value="HisK_dim/P_sf"/>
</dbReference>
<keyword evidence="6" id="KW-1185">Reference proteome</keyword>
<dbReference type="Pfam" id="PF02518">
    <property type="entry name" value="HATPase_c"/>
    <property type="match status" value="1"/>
</dbReference>
<dbReference type="GO" id="GO:0000155">
    <property type="term" value="F:phosphorelay sensor kinase activity"/>
    <property type="evidence" value="ECO:0007669"/>
    <property type="project" value="InterPro"/>
</dbReference>
<protein>
    <recommendedName>
        <fullName evidence="2">histidine kinase</fullName>
        <ecNumber evidence="2">2.7.13.3</ecNumber>
    </recommendedName>
</protein>
<dbReference type="PROSITE" id="PS50109">
    <property type="entry name" value="HIS_KIN"/>
    <property type="match status" value="1"/>
</dbReference>
<dbReference type="RefSeq" id="WP_321392300.1">
    <property type="nucleotide sequence ID" value="NZ_CP139487.1"/>
</dbReference>
<dbReference type="SUPFAM" id="SSF47384">
    <property type="entry name" value="Homodimeric domain of signal transducing histidine kinase"/>
    <property type="match status" value="1"/>
</dbReference>
<dbReference type="Proteomes" id="UP001324634">
    <property type="component" value="Chromosome"/>
</dbReference>
<dbReference type="InterPro" id="IPR036890">
    <property type="entry name" value="HATPase_C_sf"/>
</dbReference>
<dbReference type="InterPro" id="IPR005467">
    <property type="entry name" value="His_kinase_dom"/>
</dbReference>
<sequence length="241" mass="27509">MDKAKFFELGMMSAGIAHEINNPLTIIQARTTQLLRIYRNPEQQKELAQGLQQILYTTDRIDRTIKSVRNVFYQQDQLPYERIELKTLLDNVLVFCGQRLQNHGIELRLSEVEGIYLRGHEVQLEQVFVNLVNNSLDAIDGENEKWIELSTVQRNGYIDIYFKDSGNGISPEVVEHMMEPFFSTKGNKGTGLGLTLINAILHKHGGNISYVPNAPHTTFLIELPMDERGARGVNYESFSIQ</sequence>
<gene>
    <name evidence="5" type="ORF">SOO65_15635</name>
</gene>
<dbReference type="SMART" id="SM00387">
    <property type="entry name" value="HATPase_c"/>
    <property type="match status" value="1"/>
</dbReference>
<organism evidence="5 6">
    <name type="scientific">Peredibacter starrii</name>
    <dbReference type="NCBI Taxonomy" id="28202"/>
    <lineage>
        <taxon>Bacteria</taxon>
        <taxon>Pseudomonadati</taxon>
        <taxon>Bdellovibrionota</taxon>
        <taxon>Bacteriovoracia</taxon>
        <taxon>Bacteriovoracales</taxon>
        <taxon>Bacteriovoracaceae</taxon>
        <taxon>Peredibacter</taxon>
    </lineage>
</organism>
<dbReference type="CDD" id="cd00082">
    <property type="entry name" value="HisKA"/>
    <property type="match status" value="1"/>
</dbReference>
<dbReference type="SMART" id="SM00388">
    <property type="entry name" value="HisKA"/>
    <property type="match status" value="1"/>
</dbReference>
<evidence type="ECO:0000256" key="3">
    <source>
        <dbReference type="ARBA" id="ARBA00022553"/>
    </source>
</evidence>
<keyword evidence="5" id="KW-0067">ATP-binding</keyword>
<accession>A0AAX4HLQ2</accession>
<evidence type="ECO:0000256" key="2">
    <source>
        <dbReference type="ARBA" id="ARBA00012438"/>
    </source>
</evidence>
<evidence type="ECO:0000313" key="5">
    <source>
        <dbReference type="EMBL" id="WPU64125.1"/>
    </source>
</evidence>
<feature type="domain" description="Histidine kinase" evidence="4">
    <location>
        <begin position="15"/>
        <end position="227"/>
    </location>
</feature>
<dbReference type="EC" id="2.7.13.3" evidence="2"/>